<reference evidence="2 3" key="1">
    <citation type="journal article" date="2016" name="Environ. Microbiol.">
        <title>New Methyloceanibacter diversity from North Sea sediments includes methanotroph containing solely the soluble methane monooxygenase.</title>
        <authorList>
            <person name="Vekeman B."/>
            <person name="Kerckhof F.M."/>
            <person name="Cremers G."/>
            <person name="de Vos P."/>
            <person name="Vandamme P."/>
            <person name="Boon N."/>
            <person name="Op den Camp H.J."/>
            <person name="Heylen K."/>
        </authorList>
    </citation>
    <scope>NUCLEOTIDE SEQUENCE [LARGE SCALE GENOMIC DNA]</scope>
    <source>
        <strain evidence="2 3">R-67177</strain>
    </source>
</reference>
<accession>A0A1E3W9U0</accession>
<dbReference type="AlphaFoldDB" id="A0A1E3W9U0"/>
<evidence type="ECO:0000256" key="1">
    <source>
        <dbReference type="SAM" id="MobiDB-lite"/>
    </source>
</evidence>
<evidence type="ECO:0000313" key="3">
    <source>
        <dbReference type="Proteomes" id="UP000095042"/>
    </source>
</evidence>
<protein>
    <submittedName>
        <fullName evidence="2">Uncharacterized protein</fullName>
    </submittedName>
</protein>
<name>A0A1E3W9U0_9HYPH</name>
<sequence length="525" mass="57808">MLPERQSKAAIATLPIAFALVTLLFPQARAEDAAPICDEFGLALLSSPVSPHKGTPLRVIFAAETPLAGELQLIAPSGKVASQSADRQGGPPYFWFAEIAAPQAGTWQVTLTRNDAAPDCRTVTREIVVEHQRARAPGGSKNVWPISRQWDRGTENLYSAWIEKLFDAPLDEDLSWKAMGEVLHDQSRNVLFDHLGLHEDQKDATIRPDCADVPYFLRAYFAFKMGLPFGYSKCTRGDGGAAPKCQQWWNIVKEEPAETTVVETRGRRTIRTGGLFGAVSVQAPVVRRTVVSRRPNGLVPGFHHYLQKTLADGVHSGNGRTAVGDDDTDFYPVPLKQDALRPGTIYADPYGHILVLVKRVPQTADGAGVFLAVDGQPDATVARKRFWRGNFLFAQDPALGGPGFKRFRPIVRENNGALRRLTNAEIAEDPDYGDFSLQQSTIGVEEFYDRMDDVMSPAPLDPVQAMKEVITSLEEQVNARATPSRMDANSSPTVRRPWTCRTARRSSRRPAPGRTSPRPLAICVC</sequence>
<evidence type="ECO:0000313" key="2">
    <source>
        <dbReference type="EMBL" id="ODS02584.1"/>
    </source>
</evidence>
<feature type="compositionally biased region" description="Polar residues" evidence="1">
    <location>
        <begin position="478"/>
        <end position="493"/>
    </location>
</feature>
<dbReference type="RefSeq" id="WP_069624225.1">
    <property type="nucleotide sequence ID" value="NZ_LPWD01000273.1"/>
</dbReference>
<proteinExistence type="predicted"/>
<keyword evidence="3" id="KW-1185">Reference proteome</keyword>
<gene>
    <name evidence="2" type="ORF">AUC71_14540</name>
</gene>
<dbReference type="OrthoDB" id="8430112at2"/>
<feature type="compositionally biased region" description="Low complexity" evidence="1">
    <location>
        <begin position="509"/>
        <end position="518"/>
    </location>
</feature>
<organism evidence="2 3">
    <name type="scientific">Methyloceanibacter marginalis</name>
    <dbReference type="NCBI Taxonomy" id="1774971"/>
    <lineage>
        <taxon>Bacteria</taxon>
        <taxon>Pseudomonadati</taxon>
        <taxon>Pseudomonadota</taxon>
        <taxon>Alphaproteobacteria</taxon>
        <taxon>Hyphomicrobiales</taxon>
        <taxon>Hyphomicrobiaceae</taxon>
        <taxon>Methyloceanibacter</taxon>
    </lineage>
</organism>
<comment type="caution">
    <text evidence="2">The sequence shown here is derived from an EMBL/GenBank/DDBJ whole genome shotgun (WGS) entry which is preliminary data.</text>
</comment>
<feature type="region of interest" description="Disordered" evidence="1">
    <location>
        <begin position="478"/>
        <end position="518"/>
    </location>
</feature>
<dbReference type="Proteomes" id="UP000095042">
    <property type="component" value="Unassembled WGS sequence"/>
</dbReference>
<dbReference type="EMBL" id="LPWD01000273">
    <property type="protein sequence ID" value="ODS02584.1"/>
    <property type="molecule type" value="Genomic_DNA"/>
</dbReference>